<dbReference type="EnsemblPlants" id="Pp3c23_12050V3.2">
    <property type="protein sequence ID" value="Pp3c23_12050V3.2"/>
    <property type="gene ID" value="Pp3c23_12050"/>
</dbReference>
<dbReference type="InParanoid" id="A0A7I4CNX9"/>
<reference evidence="1" key="3">
    <citation type="submission" date="2020-12" db="UniProtKB">
        <authorList>
            <consortium name="EnsemblPlants"/>
        </authorList>
    </citation>
    <scope>IDENTIFICATION</scope>
</reference>
<organism evidence="1 2">
    <name type="scientific">Physcomitrium patens</name>
    <name type="common">Spreading-leaved earth moss</name>
    <name type="synonym">Physcomitrella patens</name>
    <dbReference type="NCBI Taxonomy" id="3218"/>
    <lineage>
        <taxon>Eukaryota</taxon>
        <taxon>Viridiplantae</taxon>
        <taxon>Streptophyta</taxon>
        <taxon>Embryophyta</taxon>
        <taxon>Bryophyta</taxon>
        <taxon>Bryophytina</taxon>
        <taxon>Bryopsida</taxon>
        <taxon>Funariidae</taxon>
        <taxon>Funariales</taxon>
        <taxon>Funariaceae</taxon>
        <taxon>Physcomitrium</taxon>
    </lineage>
</organism>
<protein>
    <submittedName>
        <fullName evidence="1">Uncharacterized protein</fullName>
    </submittedName>
</protein>
<evidence type="ECO:0000313" key="1">
    <source>
        <dbReference type="EnsemblPlants" id="Pp3c23_12050V3.2"/>
    </source>
</evidence>
<sequence>MEHSRKDLKQLFRSDGIDVIRDVLQALERHWIVAKLDEGETLMVPADFTQSLWTLCKKAIRRFLSRIR</sequence>
<dbReference type="AlphaFoldDB" id="A0A7I4CNX9"/>
<dbReference type="Gramene" id="Pp3c23_12050V3.2">
    <property type="protein sequence ID" value="Pp3c23_12050V3.2"/>
    <property type="gene ID" value="Pp3c23_12050"/>
</dbReference>
<dbReference type="EMBL" id="ABEU02000023">
    <property type="status" value="NOT_ANNOTATED_CDS"/>
    <property type="molecule type" value="Genomic_DNA"/>
</dbReference>
<name>A0A7I4CNX9_PHYPA</name>
<reference evidence="1 2" key="2">
    <citation type="journal article" date="2018" name="Plant J.">
        <title>The Physcomitrella patens chromosome-scale assembly reveals moss genome structure and evolution.</title>
        <authorList>
            <person name="Lang D."/>
            <person name="Ullrich K.K."/>
            <person name="Murat F."/>
            <person name="Fuchs J."/>
            <person name="Jenkins J."/>
            <person name="Haas F.B."/>
            <person name="Piednoel M."/>
            <person name="Gundlach H."/>
            <person name="Van Bel M."/>
            <person name="Meyberg R."/>
            <person name="Vives C."/>
            <person name="Morata J."/>
            <person name="Symeonidi A."/>
            <person name="Hiss M."/>
            <person name="Muchero W."/>
            <person name="Kamisugi Y."/>
            <person name="Saleh O."/>
            <person name="Blanc G."/>
            <person name="Decker E.L."/>
            <person name="van Gessel N."/>
            <person name="Grimwood J."/>
            <person name="Hayes R.D."/>
            <person name="Graham S.W."/>
            <person name="Gunter L.E."/>
            <person name="McDaniel S.F."/>
            <person name="Hoernstein S.N.W."/>
            <person name="Larsson A."/>
            <person name="Li F.W."/>
            <person name="Perroud P.F."/>
            <person name="Phillips J."/>
            <person name="Ranjan P."/>
            <person name="Rokshar D.S."/>
            <person name="Rothfels C.J."/>
            <person name="Schneider L."/>
            <person name="Shu S."/>
            <person name="Stevenson D.W."/>
            <person name="Thummler F."/>
            <person name="Tillich M."/>
            <person name="Villarreal Aguilar J.C."/>
            <person name="Widiez T."/>
            <person name="Wong G.K."/>
            <person name="Wymore A."/>
            <person name="Zhang Y."/>
            <person name="Zimmer A.D."/>
            <person name="Quatrano R.S."/>
            <person name="Mayer K.F.X."/>
            <person name="Goodstein D."/>
            <person name="Casacuberta J.M."/>
            <person name="Vandepoele K."/>
            <person name="Reski R."/>
            <person name="Cuming A.C."/>
            <person name="Tuskan G.A."/>
            <person name="Maumus F."/>
            <person name="Salse J."/>
            <person name="Schmutz J."/>
            <person name="Rensing S.A."/>
        </authorList>
    </citation>
    <scope>NUCLEOTIDE SEQUENCE [LARGE SCALE GENOMIC DNA]</scope>
    <source>
        <strain evidence="1 2">cv. Gransden 2004</strain>
    </source>
</reference>
<proteinExistence type="predicted"/>
<dbReference type="Proteomes" id="UP000006727">
    <property type="component" value="Chromosome 23"/>
</dbReference>
<accession>A0A7I4CNX9</accession>
<reference evidence="1 2" key="1">
    <citation type="journal article" date="2008" name="Science">
        <title>The Physcomitrella genome reveals evolutionary insights into the conquest of land by plants.</title>
        <authorList>
            <person name="Rensing S."/>
            <person name="Lang D."/>
            <person name="Zimmer A."/>
            <person name="Terry A."/>
            <person name="Salamov A."/>
            <person name="Shapiro H."/>
            <person name="Nishiyama T."/>
            <person name="Perroud P.-F."/>
            <person name="Lindquist E."/>
            <person name="Kamisugi Y."/>
            <person name="Tanahashi T."/>
            <person name="Sakakibara K."/>
            <person name="Fujita T."/>
            <person name="Oishi K."/>
            <person name="Shin-I T."/>
            <person name="Kuroki Y."/>
            <person name="Toyoda A."/>
            <person name="Suzuki Y."/>
            <person name="Hashimoto A."/>
            <person name="Yamaguchi K."/>
            <person name="Sugano A."/>
            <person name="Kohara Y."/>
            <person name="Fujiyama A."/>
            <person name="Anterola A."/>
            <person name="Aoki S."/>
            <person name="Ashton N."/>
            <person name="Barbazuk W.B."/>
            <person name="Barker E."/>
            <person name="Bennetzen J."/>
            <person name="Bezanilla M."/>
            <person name="Blankenship R."/>
            <person name="Cho S.H."/>
            <person name="Dutcher S."/>
            <person name="Estelle M."/>
            <person name="Fawcett J.A."/>
            <person name="Gundlach H."/>
            <person name="Hanada K."/>
            <person name="Heyl A."/>
            <person name="Hicks K.A."/>
            <person name="Hugh J."/>
            <person name="Lohr M."/>
            <person name="Mayer K."/>
            <person name="Melkozernov A."/>
            <person name="Murata T."/>
            <person name="Nelson D."/>
            <person name="Pils B."/>
            <person name="Prigge M."/>
            <person name="Reiss B."/>
            <person name="Renner T."/>
            <person name="Rombauts S."/>
            <person name="Rushton P."/>
            <person name="Sanderfoot A."/>
            <person name="Schween G."/>
            <person name="Shiu S.-H."/>
            <person name="Stueber K."/>
            <person name="Theodoulou F.L."/>
            <person name="Tu H."/>
            <person name="Van de Peer Y."/>
            <person name="Verrier P.J."/>
            <person name="Waters E."/>
            <person name="Wood A."/>
            <person name="Yang L."/>
            <person name="Cove D."/>
            <person name="Cuming A."/>
            <person name="Hasebe M."/>
            <person name="Lucas S."/>
            <person name="Mishler D.B."/>
            <person name="Reski R."/>
            <person name="Grigoriev I."/>
            <person name="Quatrano R.S."/>
            <person name="Boore J.L."/>
        </authorList>
    </citation>
    <scope>NUCLEOTIDE SEQUENCE [LARGE SCALE GENOMIC DNA]</scope>
    <source>
        <strain evidence="1 2">cv. Gransden 2004</strain>
    </source>
</reference>
<keyword evidence="2" id="KW-1185">Reference proteome</keyword>
<evidence type="ECO:0000313" key="2">
    <source>
        <dbReference type="Proteomes" id="UP000006727"/>
    </source>
</evidence>